<dbReference type="EMBL" id="CAKOGP040000097">
    <property type="protein sequence ID" value="CAJ1929846.1"/>
    <property type="molecule type" value="Genomic_DNA"/>
</dbReference>
<protein>
    <submittedName>
        <fullName evidence="1">Uncharacterized protein</fullName>
    </submittedName>
</protein>
<reference evidence="1" key="1">
    <citation type="submission" date="2023-08" db="EMBL/GenBank/DDBJ databases">
        <authorList>
            <person name="Audoor S."/>
            <person name="Bilcke G."/>
        </authorList>
    </citation>
    <scope>NUCLEOTIDE SEQUENCE</scope>
</reference>
<gene>
    <name evidence="1" type="ORF">CYCCA115_LOCUS1778</name>
</gene>
<comment type="caution">
    <text evidence="1">The sequence shown here is derived from an EMBL/GenBank/DDBJ whole genome shotgun (WGS) entry which is preliminary data.</text>
</comment>
<evidence type="ECO:0000313" key="2">
    <source>
        <dbReference type="Proteomes" id="UP001295423"/>
    </source>
</evidence>
<proteinExistence type="predicted"/>
<dbReference type="AlphaFoldDB" id="A0AAD2CII9"/>
<accession>A0AAD2CII9</accession>
<dbReference type="Proteomes" id="UP001295423">
    <property type="component" value="Unassembled WGS sequence"/>
</dbReference>
<evidence type="ECO:0000313" key="1">
    <source>
        <dbReference type="EMBL" id="CAJ1929846.1"/>
    </source>
</evidence>
<sequence>MRTRRDKNSIEFCRWVEVKNGSSEPNSKKMFARRKFEVGDAITFLCKDEEHCGFPVLGGFHARIVSMLAESNTYLTSNGTLRCSKPILKGEEITRFDGNSERDEILESVDMIVVRFDTMKVGRVGCVNRSHPGILVCYPNGSKELECNNHLQCFSSTRLFPSAVLGKTGICVGLQLQQLGYKTVT</sequence>
<organism evidence="1 2">
    <name type="scientific">Cylindrotheca closterium</name>
    <dbReference type="NCBI Taxonomy" id="2856"/>
    <lineage>
        <taxon>Eukaryota</taxon>
        <taxon>Sar</taxon>
        <taxon>Stramenopiles</taxon>
        <taxon>Ochrophyta</taxon>
        <taxon>Bacillariophyta</taxon>
        <taxon>Bacillariophyceae</taxon>
        <taxon>Bacillariophycidae</taxon>
        <taxon>Bacillariales</taxon>
        <taxon>Bacillariaceae</taxon>
        <taxon>Cylindrotheca</taxon>
    </lineage>
</organism>
<keyword evidence="2" id="KW-1185">Reference proteome</keyword>
<name>A0AAD2CII9_9STRA</name>